<keyword evidence="2" id="KW-1185">Reference proteome</keyword>
<proteinExistence type="predicted"/>
<sequence length="469" mass="53532">MSQALRQIELLKQKAAEIEKAKQTLPDSAQSKRFPLKRKYYEQEGNISATKKPFPFKASSNDDIALTAFDDMKNMVHNTWRKCYDALAITLLREHILALVHNKHSISDDADRILLPEDPWVNVGDIRKSQPKPESNKRYLKISFASTTRLGIRNRVSEKLTARLLRLWGRDSNSLEYTLTNRYSQVVFDAEFDRKWQRGFCPEIDLSSGPNSADFMLPRRRKRTYTRLAPYGTATMYSSLKSAPLLVEDYNELHRETTPVDVNRLLEDFKGLEAVYITDEAHFFINNFGEKTNKQEKRKLVNLVLSLVAQTATTRDSRGAHSLASKVASLFRPETKLVHPPSVGLLQASLRPLLLVKGSKLCLQIPETHDSRHNGREPTIFELVDEESNEPEASLLAPPVNLRELKLVRRRSQRRNSFVVPVWNNLTNGHTKSKADVDFAEKSKLAAAVKRIQARALAERMGPETEVFL</sequence>
<organism evidence="1 2">
    <name type="scientific">Metschnikowia aff. pulcherrima</name>
    <dbReference type="NCBI Taxonomy" id="2163413"/>
    <lineage>
        <taxon>Eukaryota</taxon>
        <taxon>Fungi</taxon>
        <taxon>Dikarya</taxon>
        <taxon>Ascomycota</taxon>
        <taxon>Saccharomycotina</taxon>
        <taxon>Pichiomycetes</taxon>
        <taxon>Metschnikowiaceae</taxon>
        <taxon>Metschnikowia</taxon>
    </lineage>
</organism>
<evidence type="ECO:0000313" key="1">
    <source>
        <dbReference type="EMBL" id="QBM87738.1"/>
    </source>
</evidence>
<evidence type="ECO:0000313" key="2">
    <source>
        <dbReference type="Proteomes" id="UP000292447"/>
    </source>
</evidence>
<name>A0A4P6XP03_9ASCO</name>
<dbReference type="AlphaFoldDB" id="A0A4P6XP03"/>
<accession>A0A4P6XP03</accession>
<dbReference type="Proteomes" id="UP000292447">
    <property type="component" value="Chromosome II"/>
</dbReference>
<dbReference type="EMBL" id="CP034457">
    <property type="protein sequence ID" value="QBM87738.1"/>
    <property type="molecule type" value="Genomic_DNA"/>
</dbReference>
<reference evidence="2" key="1">
    <citation type="submission" date="2019-03" db="EMBL/GenBank/DDBJ databases">
        <title>Snf2 controls pulcherriminic acid biosynthesis and connects pigmentation and antifungal activity of the yeast Metschnikowia pulcherrima.</title>
        <authorList>
            <person name="Gore-Lloyd D."/>
            <person name="Sumann I."/>
            <person name="Brachmann A.O."/>
            <person name="Schneeberger K."/>
            <person name="Ortiz-Merino R.A."/>
            <person name="Moreno-Beltran M."/>
            <person name="Schlaefli M."/>
            <person name="Kirner P."/>
            <person name="Santos Kron A."/>
            <person name="Wolfe K.H."/>
            <person name="Piel J."/>
            <person name="Ahrens C.H."/>
            <person name="Henk D."/>
            <person name="Freimoser F.M."/>
        </authorList>
    </citation>
    <scope>NUCLEOTIDE SEQUENCE [LARGE SCALE GENOMIC DNA]</scope>
    <source>
        <strain evidence="2">APC 1.2</strain>
    </source>
</reference>
<protein>
    <submittedName>
        <fullName evidence="1">Uncharacterized protein</fullName>
    </submittedName>
</protein>
<gene>
    <name evidence="1" type="ORF">METSCH_B09480</name>
</gene>